<dbReference type="InterPro" id="IPR044824">
    <property type="entry name" value="MAIN-like"/>
</dbReference>
<evidence type="ECO:0000256" key="1">
    <source>
        <dbReference type="SAM" id="MobiDB-lite"/>
    </source>
</evidence>
<feature type="region of interest" description="Disordered" evidence="1">
    <location>
        <begin position="42"/>
        <end position="164"/>
    </location>
</feature>
<evidence type="ECO:0000259" key="3">
    <source>
        <dbReference type="Pfam" id="PF10536"/>
    </source>
</evidence>
<dbReference type="InterPro" id="IPR019557">
    <property type="entry name" value="AminoTfrase-like_pln_mobile"/>
</dbReference>
<dbReference type="Pfam" id="PF10536">
    <property type="entry name" value="PMD"/>
    <property type="match status" value="1"/>
</dbReference>
<reference evidence="4 5" key="1">
    <citation type="submission" date="2024-01" db="EMBL/GenBank/DDBJ databases">
        <title>Genome assemblies of Stephania.</title>
        <authorList>
            <person name="Yang L."/>
        </authorList>
    </citation>
    <scope>NUCLEOTIDE SEQUENCE [LARGE SCALE GENOMIC DNA]</scope>
    <source>
        <strain evidence="4">JXDWG</strain>
        <tissue evidence="4">Leaf</tissue>
    </source>
</reference>
<gene>
    <name evidence="4" type="ORF">Scep_022107</name>
</gene>
<evidence type="ECO:0000313" key="4">
    <source>
        <dbReference type="EMBL" id="KAK9105263.1"/>
    </source>
</evidence>
<accession>A0AAP0FDK9</accession>
<proteinExistence type="predicted"/>
<organism evidence="4 5">
    <name type="scientific">Stephania cephalantha</name>
    <dbReference type="NCBI Taxonomy" id="152367"/>
    <lineage>
        <taxon>Eukaryota</taxon>
        <taxon>Viridiplantae</taxon>
        <taxon>Streptophyta</taxon>
        <taxon>Embryophyta</taxon>
        <taxon>Tracheophyta</taxon>
        <taxon>Spermatophyta</taxon>
        <taxon>Magnoliopsida</taxon>
        <taxon>Ranunculales</taxon>
        <taxon>Menispermaceae</taxon>
        <taxon>Menispermoideae</taxon>
        <taxon>Cissampelideae</taxon>
        <taxon>Stephania</taxon>
    </lineage>
</organism>
<dbReference type="Proteomes" id="UP001419268">
    <property type="component" value="Unassembled WGS sequence"/>
</dbReference>
<dbReference type="GO" id="GO:0010073">
    <property type="term" value="P:meristem maintenance"/>
    <property type="evidence" value="ECO:0007669"/>
    <property type="project" value="InterPro"/>
</dbReference>
<dbReference type="EMBL" id="JBBNAG010000009">
    <property type="protein sequence ID" value="KAK9105263.1"/>
    <property type="molecule type" value="Genomic_DNA"/>
</dbReference>
<sequence length="301" mass="33005">MILNFILELFFCFCSRRLNVVVFSGMARSKAPVTREEVGVEVSRANRGRGGRRPPTTSYRKEKEQEKVDLKGNGKIGGGRAKKLELHDEGSNIDAHRHSDLVVARGEDEVHASESSDSSSSDSSASADTHSSDRNVGGSTSGGGAHNEGESHGQGEMCAHFPGGPEDGSLLKSFKDHVALAIWSNEDRPTLKCINHGAQIQEWDLQSCHPDTAGLQRIIQRSGLNTMIDCSYRKANKEVITAFVERWQSETNTFHLPFGEMSISLEDVSMLLKIPVTGKVVAVENFARYTEESRSDAIKMV</sequence>
<feature type="signal peptide" evidence="2">
    <location>
        <begin position="1"/>
        <end position="17"/>
    </location>
</feature>
<evidence type="ECO:0000256" key="2">
    <source>
        <dbReference type="SAM" id="SignalP"/>
    </source>
</evidence>
<keyword evidence="5" id="KW-1185">Reference proteome</keyword>
<feature type="chain" id="PRO_5042999189" description="Aminotransferase-like plant mobile domain-containing protein" evidence="2">
    <location>
        <begin position="18"/>
        <end position="301"/>
    </location>
</feature>
<dbReference type="PANTHER" id="PTHR46033">
    <property type="entry name" value="PROTEIN MAIN-LIKE 2"/>
    <property type="match status" value="1"/>
</dbReference>
<comment type="caution">
    <text evidence="4">The sequence shown here is derived from an EMBL/GenBank/DDBJ whole genome shotgun (WGS) entry which is preliminary data.</text>
</comment>
<feature type="compositionally biased region" description="Basic and acidic residues" evidence="1">
    <location>
        <begin position="82"/>
        <end position="114"/>
    </location>
</feature>
<evidence type="ECO:0000313" key="5">
    <source>
        <dbReference type="Proteomes" id="UP001419268"/>
    </source>
</evidence>
<feature type="compositionally biased region" description="Basic and acidic residues" evidence="1">
    <location>
        <begin position="59"/>
        <end position="72"/>
    </location>
</feature>
<dbReference type="PANTHER" id="PTHR46033:SF8">
    <property type="entry name" value="PROTEIN MAINTENANCE OF MERISTEMS-LIKE"/>
    <property type="match status" value="1"/>
</dbReference>
<dbReference type="AlphaFoldDB" id="A0AAP0FDK9"/>
<feature type="domain" description="Aminotransferase-like plant mobile" evidence="3">
    <location>
        <begin position="224"/>
        <end position="284"/>
    </location>
</feature>
<protein>
    <recommendedName>
        <fullName evidence="3">Aminotransferase-like plant mobile domain-containing protein</fullName>
    </recommendedName>
</protein>
<keyword evidence="2" id="KW-0732">Signal</keyword>
<feature type="compositionally biased region" description="Low complexity" evidence="1">
    <location>
        <begin position="115"/>
        <end position="129"/>
    </location>
</feature>
<name>A0AAP0FDK9_9MAGN</name>